<proteinExistence type="predicted"/>
<name>A0ABW0ANL0_9ACTN</name>
<organism evidence="2 3">
    <name type="scientific">Streptomyces amakusaensis</name>
    <dbReference type="NCBI Taxonomy" id="67271"/>
    <lineage>
        <taxon>Bacteria</taxon>
        <taxon>Bacillati</taxon>
        <taxon>Actinomycetota</taxon>
        <taxon>Actinomycetes</taxon>
        <taxon>Kitasatosporales</taxon>
        <taxon>Streptomycetaceae</taxon>
        <taxon>Streptomyces</taxon>
    </lineage>
</organism>
<evidence type="ECO:0000259" key="1">
    <source>
        <dbReference type="Pfam" id="PF00561"/>
    </source>
</evidence>
<dbReference type="PRINTS" id="PR00111">
    <property type="entry name" value="ABHYDROLASE"/>
</dbReference>
<dbReference type="Pfam" id="PF00561">
    <property type="entry name" value="Abhydrolase_1"/>
    <property type="match status" value="1"/>
</dbReference>
<dbReference type="PANTHER" id="PTHR43433">
    <property type="entry name" value="HYDROLASE, ALPHA/BETA FOLD FAMILY PROTEIN"/>
    <property type="match status" value="1"/>
</dbReference>
<dbReference type="Gene3D" id="3.40.50.1820">
    <property type="entry name" value="alpha/beta hydrolase"/>
    <property type="match status" value="1"/>
</dbReference>
<keyword evidence="3" id="KW-1185">Reference proteome</keyword>
<evidence type="ECO:0000313" key="3">
    <source>
        <dbReference type="Proteomes" id="UP001596160"/>
    </source>
</evidence>
<reference evidence="3" key="1">
    <citation type="journal article" date="2019" name="Int. J. Syst. Evol. Microbiol.">
        <title>The Global Catalogue of Microorganisms (GCM) 10K type strain sequencing project: providing services to taxonomists for standard genome sequencing and annotation.</title>
        <authorList>
            <consortium name="The Broad Institute Genomics Platform"/>
            <consortium name="The Broad Institute Genome Sequencing Center for Infectious Disease"/>
            <person name="Wu L."/>
            <person name="Ma J."/>
        </authorList>
    </citation>
    <scope>NUCLEOTIDE SEQUENCE [LARGE SCALE GENOMIC DNA]</scope>
    <source>
        <strain evidence="3">PCU 266</strain>
    </source>
</reference>
<dbReference type="GO" id="GO:0016787">
    <property type="term" value="F:hydrolase activity"/>
    <property type="evidence" value="ECO:0007669"/>
    <property type="project" value="UniProtKB-KW"/>
</dbReference>
<gene>
    <name evidence="2" type="ORF">ACFPRH_26645</name>
</gene>
<accession>A0ABW0ANL0</accession>
<protein>
    <submittedName>
        <fullName evidence="2">Alpha/beta fold hydrolase</fullName>
    </submittedName>
</protein>
<dbReference type="Proteomes" id="UP001596160">
    <property type="component" value="Unassembled WGS sequence"/>
</dbReference>
<dbReference type="InterPro" id="IPR000073">
    <property type="entry name" value="AB_hydrolase_1"/>
</dbReference>
<evidence type="ECO:0000313" key="2">
    <source>
        <dbReference type="EMBL" id="MFC5155318.1"/>
    </source>
</evidence>
<dbReference type="SUPFAM" id="SSF53474">
    <property type="entry name" value="alpha/beta-Hydrolases"/>
    <property type="match status" value="1"/>
</dbReference>
<dbReference type="EMBL" id="JBHSKP010000021">
    <property type="protein sequence ID" value="MFC5155318.1"/>
    <property type="molecule type" value="Genomic_DNA"/>
</dbReference>
<dbReference type="RefSeq" id="WP_344482455.1">
    <property type="nucleotide sequence ID" value="NZ_BAAASB010000018.1"/>
</dbReference>
<dbReference type="InterPro" id="IPR029058">
    <property type="entry name" value="AB_hydrolase_fold"/>
</dbReference>
<feature type="domain" description="AB hydrolase-1" evidence="1">
    <location>
        <begin position="19"/>
        <end position="242"/>
    </location>
</feature>
<dbReference type="InterPro" id="IPR050471">
    <property type="entry name" value="AB_hydrolase"/>
</dbReference>
<sequence>MSVPAPVPHHDLTGPPDAPLLVLGPSLGTSTTVWEPLLPALARTFRVARFDLPGHGGSPAAPGTTSVADLAARVLALADRLGHRRFHYAGISLGGAVGTHLAARHPHRVGSLALVCTSARFGPAGPWRERAALVREQGTRPLLATSAGRWFADPAIAATAYGRALLRDLATADPSSYAACCDALAHCDLRRDLARITAPTLVVGGTLDIATPLSHARELAAGIAGATLATVPTGHLGAEDHPAVEALLSAHLGRNRHPASRSVPGC</sequence>
<keyword evidence="2" id="KW-0378">Hydrolase</keyword>
<dbReference type="PANTHER" id="PTHR43433:SF5">
    <property type="entry name" value="AB HYDROLASE-1 DOMAIN-CONTAINING PROTEIN"/>
    <property type="match status" value="1"/>
</dbReference>
<comment type="caution">
    <text evidence="2">The sequence shown here is derived from an EMBL/GenBank/DDBJ whole genome shotgun (WGS) entry which is preliminary data.</text>
</comment>